<feature type="transmembrane region" description="Helical" evidence="1">
    <location>
        <begin position="6"/>
        <end position="27"/>
    </location>
</feature>
<dbReference type="InterPro" id="IPR054331">
    <property type="entry name" value="LiaF_TM"/>
</dbReference>
<organism evidence="3 4">
    <name type="scientific">Pedobacter miscanthi</name>
    <dbReference type="NCBI Taxonomy" id="2259170"/>
    <lineage>
        <taxon>Bacteria</taxon>
        <taxon>Pseudomonadati</taxon>
        <taxon>Bacteroidota</taxon>
        <taxon>Sphingobacteriia</taxon>
        <taxon>Sphingobacteriales</taxon>
        <taxon>Sphingobacteriaceae</taxon>
        <taxon>Pedobacter</taxon>
    </lineage>
</organism>
<dbReference type="EMBL" id="QNQU01000011">
    <property type="protein sequence ID" value="RBQ06166.1"/>
    <property type="molecule type" value="Genomic_DNA"/>
</dbReference>
<feature type="transmembrane region" description="Helical" evidence="1">
    <location>
        <begin position="57"/>
        <end position="76"/>
    </location>
</feature>
<evidence type="ECO:0000259" key="2">
    <source>
        <dbReference type="Pfam" id="PF22570"/>
    </source>
</evidence>
<keyword evidence="4" id="KW-1185">Reference proteome</keyword>
<sequence length="331" mass="36955">MKLDRLIWGIILLFIGGVLLLENFGVIDFYWRNVWSFWPVFLIIAGLNILFNRNNSQTGSIISIGVLVVALSFLFYRGQQVPEHSYWWGNHFKKDIDVNIDHNDGDDDHDNDDDDNNRDSSYHQLKLTEPFVAADNAKRTILNISGGGISFNLDGETSSLIDADIKKRRGNFSLKKVVSDSATVLTFSMDDKKGKWNFGDNGNDVNFKLNKEATWDVLMKLGAGEANFDFSPYKVRTFRFDGGAAALDIKIGDLLPITDVVVKSGVADVKIKVPNGAGCRIKTKTGLSAKDFDGFEKLSDGVYETSNYKTSTKKIFISLDGGLSNFEVSRY</sequence>
<dbReference type="RefSeq" id="WP_113949419.1">
    <property type="nucleotide sequence ID" value="NZ_QNQU01000011.1"/>
</dbReference>
<accession>A0A366KX43</accession>
<proteinExistence type="predicted"/>
<evidence type="ECO:0000313" key="3">
    <source>
        <dbReference type="EMBL" id="RBQ06166.1"/>
    </source>
</evidence>
<gene>
    <name evidence="3" type="ORF">DRW42_13805</name>
</gene>
<dbReference type="Proteomes" id="UP000252081">
    <property type="component" value="Unassembled WGS sequence"/>
</dbReference>
<feature type="transmembrane region" description="Helical" evidence="1">
    <location>
        <begin position="34"/>
        <end position="51"/>
    </location>
</feature>
<name>A0A366KX43_9SPHI</name>
<dbReference type="Pfam" id="PF22570">
    <property type="entry name" value="LiaF-TM"/>
    <property type="match status" value="1"/>
</dbReference>
<evidence type="ECO:0000313" key="4">
    <source>
        <dbReference type="Proteomes" id="UP000252081"/>
    </source>
</evidence>
<evidence type="ECO:0000256" key="1">
    <source>
        <dbReference type="SAM" id="Phobius"/>
    </source>
</evidence>
<reference evidence="3 4" key="1">
    <citation type="submission" date="2018-07" db="EMBL/GenBank/DDBJ databases">
        <title>A draft genome of a endophytic bacteria, a new species of Pedobacter.</title>
        <authorList>
            <person name="Zhang Z.D."/>
            <person name="Chen Z.J."/>
        </authorList>
    </citation>
    <scope>NUCLEOTIDE SEQUENCE [LARGE SCALE GENOMIC DNA]</scope>
    <source>
        <strain evidence="3 4">RS10</strain>
    </source>
</reference>
<protein>
    <recommendedName>
        <fullName evidence="2">LiaF transmembrane domain-containing protein</fullName>
    </recommendedName>
</protein>
<comment type="caution">
    <text evidence="3">The sequence shown here is derived from an EMBL/GenBank/DDBJ whole genome shotgun (WGS) entry which is preliminary data.</text>
</comment>
<dbReference type="OrthoDB" id="941984at2"/>
<feature type="domain" description="LiaF transmembrane" evidence="2">
    <location>
        <begin position="7"/>
        <end position="69"/>
    </location>
</feature>
<keyword evidence="1" id="KW-0812">Transmembrane</keyword>
<keyword evidence="1" id="KW-0472">Membrane</keyword>
<dbReference type="AlphaFoldDB" id="A0A366KX43"/>
<keyword evidence="1" id="KW-1133">Transmembrane helix</keyword>